<protein>
    <submittedName>
        <fullName evidence="1">Uncharacterized protein</fullName>
    </submittedName>
</protein>
<dbReference type="STRING" id="272630.MexAM1_META1p3996"/>
<dbReference type="InterPro" id="IPR038258">
    <property type="entry name" value="Gp4_sf"/>
</dbReference>
<dbReference type="Proteomes" id="UP000009081">
    <property type="component" value="Chromosome"/>
</dbReference>
<dbReference type="HOGENOM" id="CLU_1118530_0_0_5"/>
<accession>C5B0T8</accession>
<name>C5B0T8_METEA</name>
<gene>
    <name evidence="1" type="ordered locus">MexAM1_META1p3996</name>
</gene>
<reference evidence="1 2" key="1">
    <citation type="journal article" date="2009" name="PLoS ONE">
        <title>Methylobacterium genome sequences: a reference blueprint to investigate microbial metabolism of C1 compounds from natural and industrial sources.</title>
        <authorList>
            <person name="Vuilleumier S."/>
            <person name="Chistoserdova L."/>
            <person name="Lee M.-C."/>
            <person name="Bringel F."/>
            <person name="Lajus A."/>
            <person name="Zhou Y."/>
            <person name="Gourion B."/>
            <person name="Barbe V."/>
            <person name="Chang J."/>
            <person name="Cruveiller S."/>
            <person name="Dossat C."/>
            <person name="Gillett W."/>
            <person name="Gruffaz C."/>
            <person name="Haugen E."/>
            <person name="Hourcade E."/>
            <person name="Levy R."/>
            <person name="Mangenot S."/>
            <person name="Muller E."/>
            <person name="Nadalig T."/>
            <person name="Pagni M."/>
            <person name="Penny C."/>
            <person name="Peyraud R."/>
            <person name="Robinson D.G."/>
            <person name="Roche D."/>
            <person name="Rouy Z."/>
            <person name="Saenampechek C."/>
            <person name="Salvignol G."/>
            <person name="Vallenet D."/>
            <person name="Wu Z."/>
            <person name="Marx C.J."/>
            <person name="Vorholt J.A."/>
            <person name="Olson M.V."/>
            <person name="Kaul R."/>
            <person name="Weissenbach J."/>
            <person name="Medigue C."/>
            <person name="Lidstrom M.E."/>
        </authorList>
    </citation>
    <scope>NUCLEOTIDE SEQUENCE [LARGE SCALE GENOMIC DNA]</scope>
    <source>
        <strain evidence="2">ATCC 14718 / DSM 1338 / JCM 2805 / NCIMB 9133 / AM1</strain>
    </source>
</reference>
<dbReference type="EMBL" id="CP001510">
    <property type="protein sequence ID" value="ACS41675.1"/>
    <property type="molecule type" value="Genomic_DNA"/>
</dbReference>
<keyword evidence="2" id="KW-1185">Reference proteome</keyword>
<evidence type="ECO:0000313" key="2">
    <source>
        <dbReference type="Proteomes" id="UP000009081"/>
    </source>
</evidence>
<proteinExistence type="predicted"/>
<organism evidence="1 2">
    <name type="scientific">Methylorubrum extorquens (strain ATCC 14718 / DSM 1338 / JCM 2805 / NCIMB 9133 / AM1)</name>
    <name type="common">Methylobacterium extorquens</name>
    <dbReference type="NCBI Taxonomy" id="272630"/>
    <lineage>
        <taxon>Bacteria</taxon>
        <taxon>Pseudomonadati</taxon>
        <taxon>Pseudomonadota</taxon>
        <taxon>Alphaproteobacteria</taxon>
        <taxon>Hyphomicrobiales</taxon>
        <taxon>Methylobacteriaceae</taxon>
        <taxon>Methylorubrum</taxon>
    </lineage>
</organism>
<sequence>MTPHDLITLALKQAGVVGVGQTPLAEDVNDALTHLNMMLGQWNRKRWLIYHLVEATVPAYGAASYRIGPGMDIDVPGRVTGIASAFYRLARVSETNDDFSLDFSSDFGPPHTIGAGAIDIPLAVLTSREDYSRIGMKGLGTYPSAVWLDADYPVGNLYVWPSPSVGEIHVVVQEQLGRITDLTADIDLPDEYHDALFQNLVVRLRSAYGRSRDPVVEVLAKTALNTIRSANAQIGTLGMPGNMPLGRFGGDMNSYWAGGGVMPAREIVDRTVNVPVLTPVDEPDTIKPVPGTF</sequence>
<dbReference type="Gene3D" id="1.10.3230.20">
    <property type="entry name" value="P22 tail accessory factor (Gp4)"/>
    <property type="match status" value="2"/>
</dbReference>
<dbReference type="AlphaFoldDB" id="C5B0T8"/>
<evidence type="ECO:0000313" key="1">
    <source>
        <dbReference type="EMBL" id="ACS41675.1"/>
    </source>
</evidence>
<dbReference type="KEGG" id="mea:Mex_1p3996"/>
<dbReference type="eggNOG" id="ENOG50335JH">
    <property type="taxonomic scope" value="Bacteria"/>
</dbReference>